<keyword evidence="3" id="KW-1185">Reference proteome</keyword>
<keyword evidence="2" id="KW-0808">Transferase</keyword>
<sequence length="94" mass="10543">MINRQNFLKILSWNSNSITPKFLEFQDFIYTIGPDVIALQETRLKPASKLNLPNFTTHGTDRTTYTGGGIALLVKNSLPHHATPLSKTSSKEQQ</sequence>
<dbReference type="EMBL" id="BMAW01100287">
    <property type="protein sequence ID" value="GFS94135.1"/>
    <property type="molecule type" value="Genomic_DNA"/>
</dbReference>
<evidence type="ECO:0000313" key="2">
    <source>
        <dbReference type="EMBL" id="GFS94135.1"/>
    </source>
</evidence>
<dbReference type="Proteomes" id="UP000887013">
    <property type="component" value="Unassembled WGS sequence"/>
</dbReference>
<keyword evidence="2" id="KW-0695">RNA-directed DNA polymerase</keyword>
<gene>
    <name evidence="2" type="primary">pol_1983</name>
    <name evidence="2" type="ORF">NPIL_390681</name>
</gene>
<protein>
    <submittedName>
        <fullName evidence="2">RNA-directed DNA polymerase from mobile element jockey</fullName>
    </submittedName>
</protein>
<organism evidence="2 3">
    <name type="scientific">Nephila pilipes</name>
    <name type="common">Giant wood spider</name>
    <name type="synonym">Nephila maculata</name>
    <dbReference type="NCBI Taxonomy" id="299642"/>
    <lineage>
        <taxon>Eukaryota</taxon>
        <taxon>Metazoa</taxon>
        <taxon>Ecdysozoa</taxon>
        <taxon>Arthropoda</taxon>
        <taxon>Chelicerata</taxon>
        <taxon>Arachnida</taxon>
        <taxon>Araneae</taxon>
        <taxon>Araneomorphae</taxon>
        <taxon>Entelegynae</taxon>
        <taxon>Araneoidea</taxon>
        <taxon>Nephilidae</taxon>
        <taxon>Nephila</taxon>
    </lineage>
</organism>
<proteinExistence type="predicted"/>
<name>A0A8X6N503_NEPPI</name>
<dbReference type="Gene3D" id="3.60.10.10">
    <property type="entry name" value="Endonuclease/exonuclease/phosphatase"/>
    <property type="match status" value="1"/>
</dbReference>
<evidence type="ECO:0000259" key="1">
    <source>
        <dbReference type="Pfam" id="PF03372"/>
    </source>
</evidence>
<comment type="caution">
    <text evidence="2">The sequence shown here is derived from an EMBL/GenBank/DDBJ whole genome shotgun (WGS) entry which is preliminary data.</text>
</comment>
<dbReference type="GO" id="GO:0003964">
    <property type="term" value="F:RNA-directed DNA polymerase activity"/>
    <property type="evidence" value="ECO:0007669"/>
    <property type="project" value="UniProtKB-KW"/>
</dbReference>
<keyword evidence="2" id="KW-0548">Nucleotidyltransferase</keyword>
<reference evidence="2" key="1">
    <citation type="submission" date="2020-08" db="EMBL/GenBank/DDBJ databases">
        <title>Multicomponent nature underlies the extraordinary mechanical properties of spider dragline silk.</title>
        <authorList>
            <person name="Kono N."/>
            <person name="Nakamura H."/>
            <person name="Mori M."/>
            <person name="Yoshida Y."/>
            <person name="Ohtoshi R."/>
            <person name="Malay A.D."/>
            <person name="Moran D.A.P."/>
            <person name="Tomita M."/>
            <person name="Numata K."/>
            <person name="Arakawa K."/>
        </authorList>
    </citation>
    <scope>NUCLEOTIDE SEQUENCE</scope>
</reference>
<evidence type="ECO:0000313" key="3">
    <source>
        <dbReference type="Proteomes" id="UP000887013"/>
    </source>
</evidence>
<accession>A0A8X6N503</accession>
<dbReference type="Pfam" id="PF03372">
    <property type="entry name" value="Exo_endo_phos"/>
    <property type="match status" value="1"/>
</dbReference>
<dbReference type="InterPro" id="IPR036691">
    <property type="entry name" value="Endo/exonu/phosph_ase_sf"/>
</dbReference>
<dbReference type="AlphaFoldDB" id="A0A8X6N503"/>
<dbReference type="InterPro" id="IPR005135">
    <property type="entry name" value="Endo/exonuclease/phosphatase"/>
</dbReference>
<dbReference type="OrthoDB" id="8031393at2759"/>
<feature type="domain" description="Endonuclease/exonuclease/phosphatase" evidence="1">
    <location>
        <begin position="11"/>
        <end position="81"/>
    </location>
</feature>
<dbReference type="SUPFAM" id="SSF56219">
    <property type="entry name" value="DNase I-like"/>
    <property type="match status" value="1"/>
</dbReference>